<dbReference type="EMBL" id="LR796894">
    <property type="protein sequence ID" value="CAB4172809.1"/>
    <property type="molecule type" value="Genomic_DNA"/>
</dbReference>
<dbReference type="Gene3D" id="3.30.390.80">
    <property type="entry name" value="DNA repair protein Rad52/59/22"/>
    <property type="match status" value="1"/>
</dbReference>
<dbReference type="GO" id="GO:0006302">
    <property type="term" value="P:double-strand break repair"/>
    <property type="evidence" value="ECO:0007669"/>
    <property type="project" value="UniProtKB-ARBA"/>
</dbReference>
<gene>
    <name evidence="1" type="ORF">UFOVP950_7</name>
</gene>
<dbReference type="GO" id="GO:0006310">
    <property type="term" value="P:DNA recombination"/>
    <property type="evidence" value="ECO:0007669"/>
    <property type="project" value="UniProtKB-ARBA"/>
</dbReference>
<dbReference type="InterPro" id="IPR042525">
    <property type="entry name" value="Rad52_Rad59_Rad22_sf"/>
</dbReference>
<organism evidence="1">
    <name type="scientific">uncultured Caudovirales phage</name>
    <dbReference type="NCBI Taxonomy" id="2100421"/>
    <lineage>
        <taxon>Viruses</taxon>
        <taxon>Duplodnaviria</taxon>
        <taxon>Heunggongvirae</taxon>
        <taxon>Uroviricota</taxon>
        <taxon>Caudoviricetes</taxon>
        <taxon>Peduoviridae</taxon>
        <taxon>Maltschvirus</taxon>
        <taxon>Maltschvirus maltsch</taxon>
    </lineage>
</organism>
<reference evidence="1" key="1">
    <citation type="submission" date="2020-05" db="EMBL/GenBank/DDBJ databases">
        <authorList>
            <person name="Chiriac C."/>
            <person name="Salcher M."/>
            <person name="Ghai R."/>
            <person name="Kavagutti S V."/>
        </authorList>
    </citation>
    <scope>NUCLEOTIDE SEQUENCE</scope>
</reference>
<protein>
    <submittedName>
        <fullName evidence="1">Uncharacterized protein</fullName>
    </submittedName>
</protein>
<accession>A0A6J5PLT2</accession>
<name>A0A6J5PLT2_9CAUD</name>
<evidence type="ECO:0000313" key="1">
    <source>
        <dbReference type="EMBL" id="CAB4172809.1"/>
    </source>
</evidence>
<proteinExistence type="predicted"/>
<sequence length="220" mass="24972">MSDLELHQKKLPTLQELYSDPEGLVKTDALQVILNGQPPVSWIKTHPFIKGYKYLPIDKIEYLLKRIFKNYRIEVLREGSSFNGVYVVVRVHYLNPISGLWDFHDGIGAAQLQTASGKSAADLANINNGALSMAYPLAKTVAIKDACDHFGTTFGSDLNRKDTISFTSDDKLIMVAQNKEEDRMQKLIEKAKDRETLETLKTHLTENLQNQFDTKWKSLK</sequence>